<keyword evidence="1" id="KW-0472">Membrane</keyword>
<accession>A0A1Y3BID7</accession>
<evidence type="ECO:0000313" key="3">
    <source>
        <dbReference type="Proteomes" id="UP000194236"/>
    </source>
</evidence>
<gene>
    <name evidence="2" type="ORF">BLA29_009631</name>
</gene>
<evidence type="ECO:0000256" key="1">
    <source>
        <dbReference type="SAM" id="Phobius"/>
    </source>
</evidence>
<dbReference type="OrthoDB" id="4507at2759"/>
<keyword evidence="1" id="KW-1133">Transmembrane helix</keyword>
<name>A0A1Y3BID7_EURMA</name>
<evidence type="ECO:0000313" key="2">
    <source>
        <dbReference type="EMBL" id="OTF79346.1"/>
    </source>
</evidence>
<organism evidence="2 3">
    <name type="scientific">Euroglyphus maynei</name>
    <name type="common">Mayne's house dust mite</name>
    <dbReference type="NCBI Taxonomy" id="6958"/>
    <lineage>
        <taxon>Eukaryota</taxon>
        <taxon>Metazoa</taxon>
        <taxon>Ecdysozoa</taxon>
        <taxon>Arthropoda</taxon>
        <taxon>Chelicerata</taxon>
        <taxon>Arachnida</taxon>
        <taxon>Acari</taxon>
        <taxon>Acariformes</taxon>
        <taxon>Sarcoptiformes</taxon>
        <taxon>Astigmata</taxon>
        <taxon>Psoroptidia</taxon>
        <taxon>Analgoidea</taxon>
        <taxon>Pyroglyphidae</taxon>
        <taxon>Pyroglyphinae</taxon>
        <taxon>Euroglyphus</taxon>
    </lineage>
</organism>
<reference evidence="2 3" key="1">
    <citation type="submission" date="2017-03" db="EMBL/GenBank/DDBJ databases">
        <title>Genome Survey of Euroglyphus maynei.</title>
        <authorList>
            <person name="Arlian L.G."/>
            <person name="Morgan M.S."/>
            <person name="Rider S.D."/>
        </authorList>
    </citation>
    <scope>NUCLEOTIDE SEQUENCE [LARGE SCALE GENOMIC DNA]</scope>
    <source>
        <strain evidence="2">Arlian Lab</strain>
        <tissue evidence="2">Whole body</tissue>
    </source>
</reference>
<proteinExistence type="predicted"/>
<dbReference type="EMBL" id="MUJZ01023603">
    <property type="protein sequence ID" value="OTF79346.1"/>
    <property type="molecule type" value="Genomic_DNA"/>
</dbReference>
<feature type="transmembrane region" description="Helical" evidence="1">
    <location>
        <begin position="96"/>
        <end position="115"/>
    </location>
</feature>
<keyword evidence="3" id="KW-1185">Reference proteome</keyword>
<dbReference type="Proteomes" id="UP000194236">
    <property type="component" value="Unassembled WGS sequence"/>
</dbReference>
<comment type="caution">
    <text evidence="2">The sequence shown here is derived from an EMBL/GenBank/DDBJ whole genome shotgun (WGS) entry which is preliminary data.</text>
</comment>
<sequence length="118" mass="13767">MLQKRKRFLNYLSFGKNNEINQIGQCDSANMVILQEMCLNVIQQCMINIDYNISTTKTLRSLRNELIDSFCSYLTCEHYHDDLFIDDGTLSRKVPIILFTIVGFVMFGGFILPWSNQR</sequence>
<protein>
    <submittedName>
        <fullName evidence="2">Uncharacterized protein</fullName>
    </submittedName>
</protein>
<keyword evidence="1" id="KW-0812">Transmembrane</keyword>
<dbReference type="AlphaFoldDB" id="A0A1Y3BID7"/>